<keyword evidence="5" id="KW-0378">Hydrolase</keyword>
<feature type="binding site" evidence="12">
    <location>
        <position position="141"/>
    </location>
    <ligand>
        <name>Zn(2+)</name>
        <dbReference type="ChEBI" id="CHEBI:29105"/>
        <label>1</label>
    </ligand>
</feature>
<dbReference type="Proteomes" id="UP001474421">
    <property type="component" value="Unassembled WGS sequence"/>
</dbReference>
<dbReference type="SUPFAM" id="SSF55486">
    <property type="entry name" value="Metalloproteases ('zincins'), catalytic domain"/>
    <property type="match status" value="1"/>
</dbReference>
<dbReference type="PIRSF" id="PIRSF001191">
    <property type="entry name" value="Peptidase_M10A_matrix"/>
    <property type="match status" value="1"/>
</dbReference>
<feature type="binding site" evidence="12">
    <location>
        <position position="207"/>
    </location>
    <ligand>
        <name>Zn(2+)</name>
        <dbReference type="ChEBI" id="CHEBI:29105"/>
        <label>2</label>
        <note>catalytic</note>
    </ligand>
</feature>
<evidence type="ECO:0000259" key="15">
    <source>
        <dbReference type="SMART" id="SM00235"/>
    </source>
</evidence>
<evidence type="ECO:0000256" key="6">
    <source>
        <dbReference type="ARBA" id="ARBA00022833"/>
    </source>
</evidence>
<dbReference type="AlphaFoldDB" id="A0AAW1BJZ5"/>
<name>A0AAW1BJZ5_CROAD</name>
<dbReference type="GO" id="GO:0006508">
    <property type="term" value="P:proteolysis"/>
    <property type="evidence" value="ECO:0007669"/>
    <property type="project" value="UniProtKB-KW"/>
</dbReference>
<dbReference type="SMART" id="SM00120">
    <property type="entry name" value="HX"/>
    <property type="match status" value="1"/>
</dbReference>
<evidence type="ECO:0000256" key="13">
    <source>
        <dbReference type="PROSITE-ProRule" id="PRU01011"/>
    </source>
</evidence>
<dbReference type="InterPro" id="IPR001818">
    <property type="entry name" value="Pept_M10_metallopeptidase"/>
</dbReference>
<dbReference type="InterPro" id="IPR021190">
    <property type="entry name" value="Pept_M10A"/>
</dbReference>
<evidence type="ECO:0000256" key="5">
    <source>
        <dbReference type="ARBA" id="ARBA00022801"/>
    </source>
</evidence>
<dbReference type="GO" id="GO:0031012">
    <property type="term" value="C:extracellular matrix"/>
    <property type="evidence" value="ECO:0007669"/>
    <property type="project" value="InterPro"/>
</dbReference>
<feature type="binding site" evidence="11">
    <location>
        <position position="193"/>
    </location>
    <ligand>
        <name>Zn(2+)</name>
        <dbReference type="ChEBI" id="CHEBI:29105"/>
        <label>2</label>
        <note>catalytic</note>
    </ligand>
</feature>
<feature type="binding site" evidence="12">
    <location>
        <position position="163"/>
    </location>
    <ligand>
        <name>Ca(2+)</name>
        <dbReference type="ChEBI" id="CHEBI:29108"/>
        <label>2</label>
    </ligand>
</feature>
<dbReference type="InterPro" id="IPR006026">
    <property type="entry name" value="Peptidase_Metallo"/>
</dbReference>
<dbReference type="InterPro" id="IPR018487">
    <property type="entry name" value="Hemopexin-like_repeat"/>
</dbReference>
<dbReference type="InterPro" id="IPR036365">
    <property type="entry name" value="PGBD-like_sf"/>
</dbReference>
<feature type="binding site" evidence="12">
    <location>
        <position position="147"/>
    </location>
    <ligand>
        <name>Ca(2+)</name>
        <dbReference type="ChEBI" id="CHEBI:29108"/>
        <label>3</label>
    </ligand>
</feature>
<keyword evidence="6 11" id="KW-0862">Zinc</keyword>
<comment type="similarity">
    <text evidence="1">Belongs to the peptidase M10A family.</text>
</comment>
<gene>
    <name evidence="16" type="ORF">NXF25_010826</name>
</gene>
<evidence type="ECO:0000256" key="3">
    <source>
        <dbReference type="ARBA" id="ARBA00022723"/>
    </source>
</evidence>
<feature type="binding site" description="in inhibited form" evidence="12">
    <location>
        <position position="99"/>
    </location>
    <ligand>
        <name>Zn(2+)</name>
        <dbReference type="ChEBI" id="CHEBI:29105"/>
        <label>2</label>
        <note>catalytic</note>
    </ligand>
</feature>
<comment type="cofactor">
    <cofactor evidence="12">
        <name>Zn(2+)</name>
        <dbReference type="ChEBI" id="CHEBI:29105"/>
    </cofactor>
    <text evidence="12">Binds 2 Zn(2+) ions per subunit.</text>
</comment>
<evidence type="ECO:0000256" key="10">
    <source>
        <dbReference type="PIRSR" id="PIRSR001191-1"/>
    </source>
</evidence>
<feature type="signal peptide" evidence="14">
    <location>
        <begin position="1"/>
        <end position="22"/>
    </location>
</feature>
<evidence type="ECO:0000256" key="4">
    <source>
        <dbReference type="ARBA" id="ARBA00022729"/>
    </source>
</evidence>
<feature type="binding site" evidence="12">
    <location>
        <position position="172"/>
    </location>
    <ligand>
        <name>Ca(2+)</name>
        <dbReference type="ChEBI" id="CHEBI:29108"/>
        <label>3</label>
    </ligand>
</feature>
<feature type="binding site" evidence="11">
    <location>
        <position position="189"/>
    </location>
    <ligand>
        <name>Zn(2+)</name>
        <dbReference type="ChEBI" id="CHEBI:29105"/>
        <label>2</label>
        <note>catalytic</note>
    </ligand>
</feature>
<keyword evidence="3 11" id="KW-0479">Metal-binding</keyword>
<feature type="chain" id="PRO_5043598100" evidence="14">
    <location>
        <begin position="23"/>
        <end position="348"/>
    </location>
</feature>
<dbReference type="InterPro" id="IPR033739">
    <property type="entry name" value="M10A_MMP"/>
</dbReference>
<organism evidence="16 17">
    <name type="scientific">Crotalus adamanteus</name>
    <name type="common">Eastern diamondback rattlesnake</name>
    <dbReference type="NCBI Taxonomy" id="8729"/>
    <lineage>
        <taxon>Eukaryota</taxon>
        <taxon>Metazoa</taxon>
        <taxon>Chordata</taxon>
        <taxon>Craniata</taxon>
        <taxon>Vertebrata</taxon>
        <taxon>Euteleostomi</taxon>
        <taxon>Lepidosauria</taxon>
        <taxon>Squamata</taxon>
        <taxon>Bifurcata</taxon>
        <taxon>Unidentata</taxon>
        <taxon>Episquamata</taxon>
        <taxon>Toxicofera</taxon>
        <taxon>Serpentes</taxon>
        <taxon>Colubroidea</taxon>
        <taxon>Viperidae</taxon>
        <taxon>Crotalinae</taxon>
        <taxon>Crotalus</taxon>
    </lineage>
</organism>
<dbReference type="PROSITE" id="PS51642">
    <property type="entry name" value="HEMOPEXIN_2"/>
    <property type="match status" value="1"/>
</dbReference>
<dbReference type="GO" id="GO:0004222">
    <property type="term" value="F:metalloendopeptidase activity"/>
    <property type="evidence" value="ECO:0007669"/>
    <property type="project" value="InterPro"/>
</dbReference>
<dbReference type="GO" id="GO:0008270">
    <property type="term" value="F:zinc ion binding"/>
    <property type="evidence" value="ECO:0007669"/>
    <property type="project" value="InterPro"/>
</dbReference>
<dbReference type="InterPro" id="IPR036375">
    <property type="entry name" value="Hemopexin-like_dom_sf"/>
</dbReference>
<comment type="cofactor">
    <cofactor evidence="12">
        <name>Ca(2+)</name>
        <dbReference type="ChEBI" id="CHEBI:29108"/>
    </cofactor>
    <text evidence="12">Can bind about 5 Ca(2+) ions per subunit.</text>
</comment>
<dbReference type="GO" id="GO:0030198">
    <property type="term" value="P:extracellular matrix organization"/>
    <property type="evidence" value="ECO:0007669"/>
    <property type="project" value="TreeGrafter"/>
</dbReference>
<dbReference type="InterPro" id="IPR024079">
    <property type="entry name" value="MetalloPept_cat_dom_sf"/>
</dbReference>
<dbReference type="InterPro" id="IPR002477">
    <property type="entry name" value="Peptidoglycan-bd-like"/>
</dbReference>
<comment type="caution">
    <text evidence="16">The sequence shown here is derived from an EMBL/GenBank/DDBJ whole genome shotgun (WGS) entry which is preliminary data.</text>
</comment>
<keyword evidence="2" id="KW-0645">Protease</keyword>
<dbReference type="InterPro" id="IPR021158">
    <property type="entry name" value="Pept_M10A_Zn_BS"/>
</dbReference>
<feature type="binding site" evidence="12">
    <location>
        <position position="154"/>
    </location>
    <ligand>
        <name>Zn(2+)</name>
        <dbReference type="ChEBI" id="CHEBI:29105"/>
        <label>1</label>
    </ligand>
</feature>
<evidence type="ECO:0000256" key="2">
    <source>
        <dbReference type="ARBA" id="ARBA00022670"/>
    </source>
</evidence>
<feature type="binding site" evidence="11">
    <location>
        <position position="199"/>
    </location>
    <ligand>
        <name>Zn(2+)</name>
        <dbReference type="ChEBI" id="CHEBI:29105"/>
        <label>2</label>
        <note>catalytic</note>
    </ligand>
</feature>
<feature type="binding site" evidence="12">
    <location>
        <position position="169"/>
    </location>
    <ligand>
        <name>Ca(2+)</name>
        <dbReference type="ChEBI" id="CHEBI:29108"/>
        <label>3</label>
    </ligand>
</feature>
<feature type="binding site" evidence="12">
    <location>
        <position position="269"/>
    </location>
    <ligand>
        <name>Ca(2+)</name>
        <dbReference type="ChEBI" id="CHEBI:29108"/>
        <label>4</label>
    </ligand>
</feature>
<dbReference type="PANTHER" id="PTHR10201">
    <property type="entry name" value="MATRIX METALLOPROTEINASE"/>
    <property type="match status" value="1"/>
</dbReference>
<dbReference type="Pfam" id="PF00045">
    <property type="entry name" value="Hemopexin"/>
    <property type="match status" value="1"/>
</dbReference>
<evidence type="ECO:0000256" key="8">
    <source>
        <dbReference type="ARBA" id="ARBA00023049"/>
    </source>
</evidence>
<dbReference type="SUPFAM" id="SSF50923">
    <property type="entry name" value="Hemopexin-like domain"/>
    <property type="match status" value="1"/>
</dbReference>
<keyword evidence="9" id="KW-0865">Zymogen</keyword>
<sequence>MEVFCIFSPALLLIFCLKYSAAAPALFALPKTSNWSDFYIAQEYLDKYYTPKGRHQAAEMISGGNSMTRKVQQMQTFFGLQVTGKLDHSTMDIIKKPRCGVPDIANYRLFPGEPKWKKRTLTAKTGEADIMISFENGDHGDSYPFDGPRGTLAHAFAPGEGLGGDTHFDNAEKWTMGMNGFNLFTVAAHEFGHALGLAHSTDPSSLMYPTYKYQHPFGFRLPKDDVKGIQALYGPREFGSRKPPVSRQPFSNLPTPYNPDHCDSKFSFDAVTMLGKELLFFKDRYFWRRQAQLTSHVQPLSITSSFPQLMSNVDAAYEIAERGIAFFFKGRSVLKTFVVFVGVVFLGN</sequence>
<evidence type="ECO:0000256" key="14">
    <source>
        <dbReference type="SAM" id="SignalP"/>
    </source>
</evidence>
<feature type="binding site" evidence="12">
    <location>
        <position position="172"/>
    </location>
    <ligand>
        <name>Ca(2+)</name>
        <dbReference type="ChEBI" id="CHEBI:29108"/>
        <label>1</label>
    </ligand>
</feature>
<dbReference type="PROSITE" id="PS00546">
    <property type="entry name" value="CYSTEINE_SWITCH"/>
    <property type="match status" value="1"/>
</dbReference>
<feature type="binding site" evidence="12">
    <location>
        <position position="139"/>
    </location>
    <ligand>
        <name>Zn(2+)</name>
        <dbReference type="ChEBI" id="CHEBI:29105"/>
        <label>1</label>
    </ligand>
</feature>
<feature type="binding site" evidence="12">
    <location>
        <position position="165"/>
    </location>
    <ligand>
        <name>Ca(2+)</name>
        <dbReference type="ChEBI" id="CHEBI:29108"/>
        <label>2</label>
    </ligand>
</feature>
<evidence type="ECO:0000256" key="9">
    <source>
        <dbReference type="ARBA" id="ARBA00023145"/>
    </source>
</evidence>
<evidence type="ECO:0000313" key="17">
    <source>
        <dbReference type="Proteomes" id="UP001474421"/>
    </source>
</evidence>
<dbReference type="SUPFAM" id="SSF47090">
    <property type="entry name" value="PGBD-like"/>
    <property type="match status" value="1"/>
</dbReference>
<evidence type="ECO:0000313" key="16">
    <source>
        <dbReference type="EMBL" id="KAK9402470.1"/>
    </source>
</evidence>
<dbReference type="SMART" id="SM00235">
    <property type="entry name" value="ZnMc"/>
    <property type="match status" value="1"/>
</dbReference>
<evidence type="ECO:0000256" key="11">
    <source>
        <dbReference type="PIRSR" id="PIRSR001191-2"/>
    </source>
</evidence>
<feature type="active site" evidence="10">
    <location>
        <position position="190"/>
    </location>
</feature>
<feature type="binding site" evidence="12">
    <location>
        <position position="314"/>
    </location>
    <ligand>
        <name>Ca(2+)</name>
        <dbReference type="ChEBI" id="CHEBI:29108"/>
        <label>4</label>
    </ligand>
</feature>
<dbReference type="Gene3D" id="2.110.10.10">
    <property type="entry name" value="Hemopexin-like domain"/>
    <property type="match status" value="1"/>
</dbReference>
<dbReference type="Pfam" id="PF00413">
    <property type="entry name" value="Peptidase_M10"/>
    <property type="match status" value="1"/>
</dbReference>
<dbReference type="EMBL" id="JAOTOJ010000004">
    <property type="protein sequence ID" value="KAK9402470.1"/>
    <property type="molecule type" value="Genomic_DNA"/>
</dbReference>
<dbReference type="GO" id="GO:0030574">
    <property type="term" value="P:collagen catabolic process"/>
    <property type="evidence" value="ECO:0007669"/>
    <property type="project" value="TreeGrafter"/>
</dbReference>
<feature type="binding site" evidence="12">
    <location>
        <position position="167"/>
    </location>
    <ligand>
        <name>Zn(2+)</name>
        <dbReference type="ChEBI" id="CHEBI:29105"/>
        <label>1</label>
    </ligand>
</feature>
<feature type="binding site" evidence="12">
    <location>
        <position position="316"/>
    </location>
    <ligand>
        <name>Ca(2+)</name>
        <dbReference type="ChEBI" id="CHEBI:29108"/>
        <label>5</label>
    </ligand>
</feature>
<evidence type="ECO:0000256" key="12">
    <source>
        <dbReference type="PIRSR" id="PIRSR621190-2"/>
    </source>
</evidence>
<accession>A0AAW1BJZ5</accession>
<feature type="domain" description="Peptidase metallopeptidase" evidence="15">
    <location>
        <begin position="31"/>
        <end position="235"/>
    </location>
</feature>
<dbReference type="PANTHER" id="PTHR10201:SF125">
    <property type="entry name" value="MATRIX METALLOPROTEINASE-20"/>
    <property type="match status" value="1"/>
</dbReference>
<evidence type="ECO:0000256" key="1">
    <source>
        <dbReference type="ARBA" id="ARBA00010370"/>
    </source>
</evidence>
<protein>
    <submittedName>
        <fullName evidence="16">MMP20: Matrix metalloproteinase-20</fullName>
    </submittedName>
</protein>
<feature type="binding site" evidence="12">
    <location>
        <position position="146"/>
    </location>
    <ligand>
        <name>Ca(2+)</name>
        <dbReference type="ChEBI" id="CHEBI:29108"/>
        <label>3</label>
    </ligand>
</feature>
<proteinExistence type="inferred from homology"/>
<keyword evidence="17" id="KW-1185">Reference proteome</keyword>
<feature type="repeat" description="Hemopexin" evidence="13">
    <location>
        <begin position="259"/>
        <end position="309"/>
    </location>
</feature>
<dbReference type="Pfam" id="PF01471">
    <property type="entry name" value="PG_binding_1"/>
    <property type="match status" value="1"/>
</dbReference>
<dbReference type="Gene3D" id="3.40.390.10">
    <property type="entry name" value="Collagenase (Catalytic Domain)"/>
    <property type="match status" value="2"/>
</dbReference>
<reference evidence="16 17" key="1">
    <citation type="journal article" date="2024" name="Proc. Natl. Acad. Sci. U.S.A.">
        <title>The genetic regulatory architecture and epigenomic basis for age-related changes in rattlesnake venom.</title>
        <authorList>
            <person name="Hogan M.P."/>
            <person name="Holding M.L."/>
            <person name="Nystrom G.S."/>
            <person name="Colston T.J."/>
            <person name="Bartlett D.A."/>
            <person name="Mason A.J."/>
            <person name="Ellsworth S.A."/>
            <person name="Rautsaw R.M."/>
            <person name="Lawrence K.C."/>
            <person name="Strickland J.L."/>
            <person name="He B."/>
            <person name="Fraser P."/>
            <person name="Margres M.J."/>
            <person name="Gilbert D.M."/>
            <person name="Gibbs H.L."/>
            <person name="Parkinson C.L."/>
            <person name="Rokyta D.R."/>
        </authorList>
    </citation>
    <scope>NUCLEOTIDE SEQUENCE [LARGE SCALE GENOMIC DNA]</scope>
    <source>
        <strain evidence="16">DRR0105</strain>
    </source>
</reference>
<keyword evidence="7 12" id="KW-0106">Calcium</keyword>
<evidence type="ECO:0000256" key="7">
    <source>
        <dbReference type="ARBA" id="ARBA00022837"/>
    </source>
</evidence>
<dbReference type="CDD" id="cd04278">
    <property type="entry name" value="ZnMc_MMP"/>
    <property type="match status" value="1"/>
</dbReference>
<dbReference type="GO" id="GO:0097186">
    <property type="term" value="P:amelogenesis"/>
    <property type="evidence" value="ECO:0007669"/>
    <property type="project" value="TreeGrafter"/>
</dbReference>
<keyword evidence="4 14" id="KW-0732">Signal</keyword>
<feature type="binding site" evidence="12">
    <location>
        <position position="129"/>
    </location>
    <ligand>
        <name>Ca(2+)</name>
        <dbReference type="ChEBI" id="CHEBI:29108"/>
        <label>2</label>
    </ligand>
</feature>
<keyword evidence="8 16" id="KW-0482">Metalloprotease</keyword>